<feature type="transmembrane region" description="Helical" evidence="1">
    <location>
        <begin position="266"/>
        <end position="288"/>
    </location>
</feature>
<keyword evidence="1" id="KW-0812">Transmembrane</keyword>
<evidence type="ECO:0000256" key="1">
    <source>
        <dbReference type="SAM" id="Phobius"/>
    </source>
</evidence>
<feature type="transmembrane region" description="Helical" evidence="1">
    <location>
        <begin position="76"/>
        <end position="93"/>
    </location>
</feature>
<gene>
    <name evidence="2" type="ORF">X797_011751</name>
</gene>
<feature type="transmembrane region" description="Helical" evidence="1">
    <location>
        <begin position="42"/>
        <end position="64"/>
    </location>
</feature>
<evidence type="ECO:0000313" key="2">
    <source>
        <dbReference type="EMBL" id="EXU95177.1"/>
    </source>
</evidence>
<dbReference type="EMBL" id="JELW01000096">
    <property type="protein sequence ID" value="EXU95177.1"/>
    <property type="molecule type" value="Genomic_DNA"/>
</dbReference>
<feature type="transmembrane region" description="Helical" evidence="1">
    <location>
        <begin position="242"/>
        <end position="260"/>
    </location>
</feature>
<dbReference type="HOGENOM" id="CLU_061220_0_0_1"/>
<feature type="transmembrane region" description="Helical" evidence="1">
    <location>
        <begin position="181"/>
        <end position="203"/>
    </location>
</feature>
<name>A0A014P1S6_9HYPO</name>
<dbReference type="Proteomes" id="UP000030151">
    <property type="component" value="Unassembled WGS sequence"/>
</dbReference>
<organism evidence="2 3">
    <name type="scientific">Metarhizium robertsii</name>
    <dbReference type="NCBI Taxonomy" id="568076"/>
    <lineage>
        <taxon>Eukaryota</taxon>
        <taxon>Fungi</taxon>
        <taxon>Dikarya</taxon>
        <taxon>Ascomycota</taxon>
        <taxon>Pezizomycotina</taxon>
        <taxon>Sordariomycetes</taxon>
        <taxon>Hypocreomycetidae</taxon>
        <taxon>Hypocreales</taxon>
        <taxon>Clavicipitaceae</taxon>
        <taxon>Metarhizium</taxon>
    </lineage>
</organism>
<protein>
    <submittedName>
        <fullName evidence="2">DUF1774 domain protein</fullName>
    </submittedName>
</protein>
<comment type="caution">
    <text evidence="2">The sequence shown here is derived from an EMBL/GenBank/DDBJ whole genome shotgun (WGS) entry which is preliminary data.</text>
</comment>
<reference evidence="2 3" key="1">
    <citation type="submission" date="2014-02" db="EMBL/GenBank/DDBJ databases">
        <title>The genome sequence of the entomopathogenic fungus Metarhizium robertsii ARSEF 2575.</title>
        <authorList>
            <person name="Giuliano Garisto Donzelli B."/>
            <person name="Roe B.A."/>
            <person name="Macmil S.L."/>
            <person name="Krasnoff S.B."/>
            <person name="Gibson D.M."/>
        </authorList>
    </citation>
    <scope>NUCLEOTIDE SEQUENCE [LARGE SCALE GENOMIC DNA]</scope>
    <source>
        <strain evidence="2 3">ARSEF 2575</strain>
    </source>
</reference>
<feature type="transmembrane region" description="Helical" evidence="1">
    <location>
        <begin position="144"/>
        <end position="169"/>
    </location>
</feature>
<sequence>MLILLLDFAHISQSSRSHAVSTYCIMEAEKPYQPMWTSAHKIGVLVQVVTLITWISSAVISVYFHDRIWELNYLHPSLFTLDHILGDMFWFVYTLHNLRLHHLTFLNRVGLFVFQSAHIVYDLYKTSPAGLGVMQGQFILNNVFHFAFILLFVNSFFIAAELLLVLNLLNLCILYFRHSLCWMLIRTATMSGPLAWTIVAVYWNGSMMVPDPTSTACRVVGQISTWGIFACGVLFALAQDCIITYSLSFLSGALGVAQLRSQLVPFQWVSSFTMTATLYVITVVLIIWKWKLRMLERRRSFDKKSDKCLEANKADTDCYES</sequence>
<dbReference type="PANTHER" id="PTHR37992">
    <property type="entry name" value="EXPRESSED PROTEIN"/>
    <property type="match status" value="1"/>
</dbReference>
<feature type="transmembrane region" description="Helical" evidence="1">
    <location>
        <begin position="219"/>
        <end position="237"/>
    </location>
</feature>
<dbReference type="Pfam" id="PF08611">
    <property type="entry name" value="DUF1774"/>
    <property type="match status" value="1"/>
</dbReference>
<dbReference type="AlphaFoldDB" id="A0A014P1S6"/>
<proteinExistence type="predicted"/>
<keyword evidence="1" id="KW-0472">Membrane</keyword>
<dbReference type="InterPro" id="IPR013920">
    <property type="entry name" value="DUF1774_fun"/>
</dbReference>
<accession>A0A014P1S6</accession>
<dbReference type="PANTHER" id="PTHR37992:SF1">
    <property type="entry name" value="DUF1774-DOMAIN-CONTAINING PROTEIN"/>
    <property type="match status" value="1"/>
</dbReference>
<keyword evidence="1" id="KW-1133">Transmembrane helix</keyword>
<evidence type="ECO:0000313" key="3">
    <source>
        <dbReference type="Proteomes" id="UP000030151"/>
    </source>
</evidence>